<sequence length="321" mass="36119">MKKIYTLVMAALVALSIVGCNGAYSAPAKPKKPQDIQVFTTSNKDGKVTTKTIEAAFDATGLSVPGNNDMNKPFKTRFGKVHYKVYNLAMYVNNNITYKIIKKYPKFGALTPLTMSIWEDNDGSMNVSTLTINGMSRATGVPKNNPDLIAYAALITTALKKAMPNGHFKDLHHTVKFPKKSFAIDMTAEVDSDVPMEDFIEDFEAEFEGELEPLGFLLPNYTNVQEEIFDDHDYHAYDFFHTYSICKFDVIYPVSKLHPEAGAWAPCSFYLYKKKDEKLMHMGFLGVDNWITTLDITDQESIKPLKEAEGIIVDILKEMTE</sequence>
<dbReference type="OrthoDB" id="5333064at2"/>
<evidence type="ECO:0000313" key="2">
    <source>
        <dbReference type="EMBL" id="ADN10143.1"/>
    </source>
</evidence>
<dbReference type="PANTHER" id="PTHR38342">
    <property type="entry name" value="SLR5037 PROTEIN"/>
    <property type="match status" value="1"/>
</dbReference>
<reference evidence="3" key="1">
    <citation type="journal article" date="2010" name="Stand. Genomic Sci.">
        <title>Complete genome sequence of Sulfurimonas autotrophica type strain (OK10).</title>
        <authorList>
            <person name="Sikorski J."/>
            <person name="Munk C."/>
            <person name="Lapidus A."/>
            <person name="Djao O."/>
            <person name="Lucas S."/>
            <person name="Glavina Del Rio T."/>
            <person name="Nolan M."/>
            <person name="Tice H."/>
            <person name="Han C."/>
            <person name="Cheng J."/>
            <person name="Tapia R."/>
            <person name="Goodwin L."/>
            <person name="Pitluck S."/>
            <person name="Liolios K."/>
            <person name="Ivanova N."/>
            <person name="Mavromatis K."/>
            <person name="Mikhailova N."/>
            <person name="Pati A."/>
            <person name="Sims D."/>
            <person name="Meincke L."/>
            <person name="Brettin T."/>
            <person name="Detter J."/>
            <person name="Chen A."/>
            <person name="Palaniappan K."/>
            <person name="Land M."/>
            <person name="Hauser L."/>
            <person name="Chang Y."/>
            <person name="Jeffries C."/>
            <person name="Rohde M."/>
            <person name="Lang E."/>
            <person name="Spring S."/>
            <person name="Goker M."/>
            <person name="Woyke T."/>
            <person name="Bristow J."/>
            <person name="Eisen J."/>
            <person name="Markowitz V."/>
            <person name="Hugenholtz P."/>
            <person name="Kyrpides N."/>
            <person name="Klenk H."/>
        </authorList>
    </citation>
    <scope>NUCLEOTIDE SEQUENCE [LARGE SCALE GENOMIC DNA]</scope>
    <source>
        <strain evidence="3">ATCC BAA-671 / DSM 16294 / JCM 11897 / OK10</strain>
    </source>
</reference>
<keyword evidence="1" id="KW-0732">Signal</keyword>
<dbReference type="eggNOG" id="COG3439">
    <property type="taxonomic scope" value="Bacteria"/>
</dbReference>
<dbReference type="Gene3D" id="3.30.310.70">
    <property type="entry name" value="TT1751-like domain"/>
    <property type="match status" value="2"/>
</dbReference>
<dbReference type="InterPro" id="IPR035923">
    <property type="entry name" value="TT1751-like_sf"/>
</dbReference>
<proteinExistence type="predicted"/>
<dbReference type="PROSITE" id="PS51257">
    <property type="entry name" value="PROKAR_LIPOPROTEIN"/>
    <property type="match status" value="1"/>
</dbReference>
<dbReference type="HOGENOM" id="CLU_077421_0_0_7"/>
<evidence type="ECO:0000256" key="1">
    <source>
        <dbReference type="SAM" id="SignalP"/>
    </source>
</evidence>
<gene>
    <name evidence="2" type="ordered locus">Saut_2101</name>
</gene>
<dbReference type="STRING" id="563040.Saut_2101"/>
<dbReference type="KEGG" id="sua:Saut_2101"/>
<keyword evidence="3" id="KW-1185">Reference proteome</keyword>
<feature type="chain" id="PRO_5003141467" evidence="1">
    <location>
        <begin position="26"/>
        <end position="321"/>
    </location>
</feature>
<name>E0URX9_SULAO</name>
<feature type="signal peptide" evidence="1">
    <location>
        <begin position="1"/>
        <end position="25"/>
    </location>
</feature>
<dbReference type="PANTHER" id="PTHR38342:SF1">
    <property type="entry name" value="SLR5037 PROTEIN"/>
    <property type="match status" value="1"/>
</dbReference>
<organism evidence="2 3">
    <name type="scientific">Sulfurimonas autotrophica (strain ATCC BAA-671 / DSM 16294 / JCM 11897 / OK10)</name>
    <dbReference type="NCBI Taxonomy" id="563040"/>
    <lineage>
        <taxon>Bacteria</taxon>
        <taxon>Pseudomonadati</taxon>
        <taxon>Campylobacterota</taxon>
        <taxon>Epsilonproteobacteria</taxon>
        <taxon>Campylobacterales</taxon>
        <taxon>Sulfurimonadaceae</taxon>
        <taxon>Sulfurimonas</taxon>
    </lineage>
</organism>
<dbReference type="EMBL" id="CP002205">
    <property type="protein sequence ID" value="ADN10143.1"/>
    <property type="molecule type" value="Genomic_DNA"/>
</dbReference>
<dbReference type="Proteomes" id="UP000007803">
    <property type="component" value="Chromosome"/>
</dbReference>
<dbReference type="RefSeq" id="WP_013327896.1">
    <property type="nucleotide sequence ID" value="NC_014506.1"/>
</dbReference>
<evidence type="ECO:0000313" key="3">
    <source>
        <dbReference type="Proteomes" id="UP000007803"/>
    </source>
</evidence>
<dbReference type="SUPFAM" id="SSF103247">
    <property type="entry name" value="TT1751-like"/>
    <property type="match status" value="2"/>
</dbReference>
<protein>
    <submittedName>
        <fullName evidence="2">Uncharacterized protein</fullName>
    </submittedName>
</protein>
<accession>E0URX9</accession>
<dbReference type="AlphaFoldDB" id="E0URX9"/>